<dbReference type="Proteomes" id="UP001233172">
    <property type="component" value="Unassembled WGS sequence"/>
</dbReference>
<dbReference type="InterPro" id="IPR018626">
    <property type="entry name" value="LCHN/Anr2"/>
</dbReference>
<feature type="domain" description="UDENN" evidence="5">
    <location>
        <begin position="60"/>
        <end position="469"/>
    </location>
</feature>
<evidence type="ECO:0000256" key="2">
    <source>
        <dbReference type="ARBA" id="ARBA00015743"/>
    </source>
</evidence>
<dbReference type="EMBL" id="JASAOG010000104">
    <property type="protein sequence ID" value="KAK0051356.1"/>
    <property type="molecule type" value="Genomic_DNA"/>
</dbReference>
<evidence type="ECO:0000313" key="6">
    <source>
        <dbReference type="EMBL" id="KAK0051356.1"/>
    </source>
</evidence>
<protein>
    <recommendedName>
        <fullName evidence="2">DENN domain-containing protein 11</fullName>
    </recommendedName>
    <alternativeName>
        <fullName evidence="4">Protein LCHN</fullName>
    </alternativeName>
</protein>
<gene>
    <name evidence="6" type="ORF">Bpfe_019130</name>
</gene>
<dbReference type="InterPro" id="IPR037516">
    <property type="entry name" value="Tripartite_DENN"/>
</dbReference>
<dbReference type="PANTHER" id="PTHR31017:SF2">
    <property type="entry name" value="DENN DOMAIN-CONTAINING PROTEIN 11"/>
    <property type="match status" value="1"/>
</dbReference>
<evidence type="ECO:0000256" key="1">
    <source>
        <dbReference type="ARBA" id="ARBA00007629"/>
    </source>
</evidence>
<evidence type="ECO:0000256" key="4">
    <source>
        <dbReference type="ARBA" id="ARBA00033400"/>
    </source>
</evidence>
<name>A0AAD8BBG1_BIOPF</name>
<proteinExistence type="inferred from homology"/>
<reference evidence="6" key="1">
    <citation type="journal article" date="2023" name="PLoS Negl. Trop. Dis.">
        <title>A genome sequence for Biomphalaria pfeifferi, the major vector snail for the human-infecting parasite Schistosoma mansoni.</title>
        <authorList>
            <person name="Bu L."/>
            <person name="Lu L."/>
            <person name="Laidemitt M.R."/>
            <person name="Zhang S.M."/>
            <person name="Mutuku M."/>
            <person name="Mkoji G."/>
            <person name="Steinauer M."/>
            <person name="Loker E.S."/>
        </authorList>
    </citation>
    <scope>NUCLEOTIDE SEQUENCE</scope>
    <source>
        <strain evidence="6">KasaAsao</strain>
    </source>
</reference>
<reference evidence="6" key="2">
    <citation type="submission" date="2023-04" db="EMBL/GenBank/DDBJ databases">
        <authorList>
            <person name="Bu L."/>
            <person name="Lu L."/>
            <person name="Laidemitt M.R."/>
            <person name="Zhang S.M."/>
            <person name="Mutuku M."/>
            <person name="Mkoji G."/>
            <person name="Steinauer M."/>
            <person name="Loker E.S."/>
        </authorList>
    </citation>
    <scope>NUCLEOTIDE SEQUENCE</scope>
    <source>
        <strain evidence="6">KasaAsao</strain>
        <tissue evidence="6">Whole Snail</tissue>
    </source>
</reference>
<evidence type="ECO:0000259" key="5">
    <source>
        <dbReference type="PROSITE" id="PS50211"/>
    </source>
</evidence>
<dbReference type="GO" id="GO:0005737">
    <property type="term" value="C:cytoplasm"/>
    <property type="evidence" value="ECO:0007669"/>
    <property type="project" value="TreeGrafter"/>
</dbReference>
<comment type="similarity">
    <text evidence="1">Belongs to the DENND11 family.</text>
</comment>
<evidence type="ECO:0000313" key="7">
    <source>
        <dbReference type="Proteomes" id="UP001233172"/>
    </source>
</evidence>
<dbReference type="AlphaFoldDB" id="A0AAD8BBG1"/>
<dbReference type="InterPro" id="IPR051731">
    <property type="entry name" value="DENND11/AVL9_GEFs"/>
</dbReference>
<accession>A0AAD8BBG1</accession>
<organism evidence="6 7">
    <name type="scientific">Biomphalaria pfeifferi</name>
    <name type="common">Bloodfluke planorb</name>
    <name type="synonym">Freshwater snail</name>
    <dbReference type="NCBI Taxonomy" id="112525"/>
    <lineage>
        <taxon>Eukaryota</taxon>
        <taxon>Metazoa</taxon>
        <taxon>Spiralia</taxon>
        <taxon>Lophotrochozoa</taxon>
        <taxon>Mollusca</taxon>
        <taxon>Gastropoda</taxon>
        <taxon>Heterobranchia</taxon>
        <taxon>Euthyneura</taxon>
        <taxon>Panpulmonata</taxon>
        <taxon>Hygrophila</taxon>
        <taxon>Lymnaeoidea</taxon>
        <taxon>Planorbidae</taxon>
        <taxon>Biomphalaria</taxon>
    </lineage>
</organism>
<evidence type="ECO:0000256" key="3">
    <source>
        <dbReference type="ARBA" id="ARBA00022658"/>
    </source>
</evidence>
<comment type="caution">
    <text evidence="6">The sequence shown here is derived from an EMBL/GenBank/DDBJ whole genome shotgun (WGS) entry which is preliminary data.</text>
</comment>
<dbReference type="GO" id="GO:0005085">
    <property type="term" value="F:guanyl-nucleotide exchange factor activity"/>
    <property type="evidence" value="ECO:0007669"/>
    <property type="project" value="UniProtKB-KW"/>
</dbReference>
<dbReference type="Pfam" id="PF09804">
    <property type="entry name" value="DENND11"/>
    <property type="match status" value="2"/>
</dbReference>
<dbReference type="PROSITE" id="PS50211">
    <property type="entry name" value="DENN"/>
    <property type="match status" value="1"/>
</dbReference>
<sequence length="469" mass="53690">MASDERLPLLNEDETRDYPLYTPKSLVPQSLGPFRDVQGDKINISASSSATTLAEHDSIIALFVVAFDTRSGNIVEWCIPEDTELDGVEFKAMPSGSHTLFSDFVYFRKDNLFGLACFEKMKVESEIERGARMKSVGILSLSYTTLYHHMQFLEKQVRHQLETPGNYSQLLAFYNDRKGILPSDETSETLKAHSLRSTPSTPSRDLVPDMKITHPAGCFNQFIKFFQEQIFVLWKFALLQRRIIFFSPPPIGVVCYREQIFVLWKFALLQRRIIFFSPPPIGVVCYRVYCACCLANHSIPNLNSIELRPHFYVNVADIEALENEVAYVACTTEKIFESKSHLYDIYVDNQNVKASTLAMKDLLKVSEGDREKLVKLNNLRSAHTFSTQDFNEEFLSNEEEIINSFFTELNERLFQTLLDISQSQDRQLTSDHMKSIGLDPTGDRAFLMELVEHYGIDVVLMVDNPCCPK</sequence>
<keyword evidence="7" id="KW-1185">Reference proteome</keyword>
<dbReference type="PANTHER" id="PTHR31017">
    <property type="entry name" value="LATE SECRETORY PATHWAY PROTEIN AVL9-RELATED"/>
    <property type="match status" value="1"/>
</dbReference>
<keyword evidence="3" id="KW-0344">Guanine-nucleotide releasing factor</keyword>